<dbReference type="CDD" id="cd00090">
    <property type="entry name" value="HTH_ARSR"/>
    <property type="match status" value="1"/>
</dbReference>
<evidence type="ECO:0000313" key="1">
    <source>
        <dbReference type="EMBL" id="MVT64857.1"/>
    </source>
</evidence>
<dbReference type="InterPro" id="IPR036390">
    <property type="entry name" value="WH_DNA-bd_sf"/>
</dbReference>
<dbReference type="Gene3D" id="1.10.10.10">
    <property type="entry name" value="Winged helix-like DNA-binding domain superfamily/Winged helix DNA-binding domain"/>
    <property type="match status" value="1"/>
</dbReference>
<dbReference type="GO" id="GO:0006355">
    <property type="term" value="P:regulation of DNA-templated transcription"/>
    <property type="evidence" value="ECO:0007669"/>
    <property type="project" value="UniProtKB-ARBA"/>
</dbReference>
<dbReference type="RefSeq" id="WP_157342085.1">
    <property type="nucleotide sequence ID" value="NZ_WQNF01000004.1"/>
</dbReference>
<dbReference type="AlphaFoldDB" id="A0A844SGH8"/>
<dbReference type="Pfam" id="PF25212">
    <property type="entry name" value="HVO_A0114"/>
    <property type="match status" value="1"/>
</dbReference>
<reference evidence="1 2" key="1">
    <citation type="submission" date="2019-12" db="EMBL/GenBank/DDBJ databases">
        <title>Draft genome sequences Bradyrhizobium cajani AMBPC1010, Bradyrhizobium pachyrhizi AMBPC1040 and Bradyrhizobium yuanmingense ALSPC3051, three plant growth promoting strains isolated from nodules of Cajanus cajan L. in Dominican Republic.</title>
        <authorList>
            <person name="Flores-Felix J.D."/>
            <person name="Araujo J."/>
            <person name="Diaz-Alcantara C."/>
            <person name="Gonzalez-Andres F."/>
            <person name="Velazquez E."/>
        </authorList>
    </citation>
    <scope>NUCLEOTIDE SEQUENCE [LARGE SCALE GENOMIC DNA]</scope>
    <source>
        <strain evidence="1 2">1040</strain>
    </source>
</reference>
<keyword evidence="2" id="KW-1185">Reference proteome</keyword>
<dbReference type="Proteomes" id="UP000436468">
    <property type="component" value="Unassembled WGS sequence"/>
</dbReference>
<protein>
    <submittedName>
        <fullName evidence="1">ArsR family transcriptional regulator</fullName>
    </submittedName>
</protein>
<dbReference type="InterPro" id="IPR036388">
    <property type="entry name" value="WH-like_DNA-bd_sf"/>
</dbReference>
<dbReference type="SUPFAM" id="SSF46785">
    <property type="entry name" value="Winged helix' DNA-binding domain"/>
    <property type="match status" value="1"/>
</dbReference>
<dbReference type="EMBL" id="WQNF01000004">
    <property type="protein sequence ID" value="MVT64857.1"/>
    <property type="molecule type" value="Genomic_DNA"/>
</dbReference>
<proteinExistence type="predicted"/>
<name>A0A844SGH8_9BRAD</name>
<dbReference type="InterPro" id="IPR011991">
    <property type="entry name" value="ArsR-like_HTH"/>
</dbReference>
<evidence type="ECO:0000313" key="2">
    <source>
        <dbReference type="Proteomes" id="UP000436468"/>
    </source>
</evidence>
<organism evidence="1 2">
    <name type="scientific">Bradyrhizobium pachyrhizi</name>
    <dbReference type="NCBI Taxonomy" id="280333"/>
    <lineage>
        <taxon>Bacteria</taxon>
        <taxon>Pseudomonadati</taxon>
        <taxon>Pseudomonadota</taxon>
        <taxon>Alphaproteobacteria</taxon>
        <taxon>Hyphomicrobiales</taxon>
        <taxon>Nitrobacteraceae</taxon>
        <taxon>Bradyrhizobium</taxon>
    </lineage>
</organism>
<accession>A0A844SGH8</accession>
<sequence>MHPEILDLAPVLPPAYYTVPAGRQIAFDDLVQSAGMRNVVTLPFPPDIRLHDGFEDFVVPRAGRPIYCVSAVRLPFDQRARSREVLRRLAYGFFDYAAREIVARYHRDLKRAAATSLDSDDTERAARRAMSEAALRIKRALRSAGSASIGELAEMTGMAQPNVSRTIGIMADSGAIDVEKDGRRTICRLRTIPVEDLPTNSMR</sequence>
<comment type="caution">
    <text evidence="1">The sequence shown here is derived from an EMBL/GenBank/DDBJ whole genome shotgun (WGS) entry which is preliminary data.</text>
</comment>
<gene>
    <name evidence="1" type="ORF">GPL21_07020</name>
</gene>